<comment type="caution">
    <text evidence="7">The sequence shown here is derived from an EMBL/GenBank/DDBJ whole genome shotgun (WGS) entry which is preliminary data.</text>
</comment>
<dbReference type="SUPFAM" id="SSF56176">
    <property type="entry name" value="FAD-binding/transporter-associated domain-like"/>
    <property type="match status" value="1"/>
</dbReference>
<feature type="domain" description="FAD-binding PCMH-type" evidence="6">
    <location>
        <begin position="61"/>
        <end position="233"/>
    </location>
</feature>
<dbReference type="PANTHER" id="PTHR42973">
    <property type="entry name" value="BINDING OXIDOREDUCTASE, PUTATIVE (AFU_ORTHOLOGUE AFUA_1G17690)-RELATED"/>
    <property type="match status" value="1"/>
</dbReference>
<dbReference type="PANTHER" id="PTHR42973:SF53">
    <property type="entry name" value="FAD-BINDING PCMH-TYPE DOMAIN-CONTAINING PROTEIN-RELATED"/>
    <property type="match status" value="1"/>
</dbReference>
<dbReference type="Gene3D" id="3.30.465.10">
    <property type="match status" value="1"/>
</dbReference>
<gene>
    <name evidence="7" type="ORF">KHLLAP_LOCUS10808</name>
</gene>
<evidence type="ECO:0000256" key="1">
    <source>
        <dbReference type="ARBA" id="ARBA00005466"/>
    </source>
</evidence>
<dbReference type="InterPro" id="IPR016166">
    <property type="entry name" value="FAD-bd_PCMH"/>
</dbReference>
<evidence type="ECO:0000259" key="6">
    <source>
        <dbReference type="PROSITE" id="PS51387"/>
    </source>
</evidence>
<keyword evidence="2" id="KW-0285">Flavoprotein</keyword>
<evidence type="ECO:0000256" key="2">
    <source>
        <dbReference type="ARBA" id="ARBA00022630"/>
    </source>
</evidence>
<dbReference type="InterPro" id="IPR006094">
    <property type="entry name" value="Oxid_FAD_bind_N"/>
</dbReference>
<protein>
    <submittedName>
        <fullName evidence="7">Uu.00g050430.m01.CDS01</fullName>
    </submittedName>
</protein>
<dbReference type="InterPro" id="IPR036318">
    <property type="entry name" value="FAD-bd_PCMH-like_sf"/>
</dbReference>
<evidence type="ECO:0000256" key="4">
    <source>
        <dbReference type="ARBA" id="ARBA00023002"/>
    </source>
</evidence>
<dbReference type="GO" id="GO:0016491">
    <property type="term" value="F:oxidoreductase activity"/>
    <property type="evidence" value="ECO:0007669"/>
    <property type="project" value="UniProtKB-KW"/>
</dbReference>
<name>A0AAI8YMR9_9PEZI</name>
<dbReference type="EMBL" id="CAUWAG010000014">
    <property type="protein sequence ID" value="CAJ2510340.1"/>
    <property type="molecule type" value="Genomic_DNA"/>
</dbReference>
<evidence type="ECO:0000313" key="8">
    <source>
        <dbReference type="Proteomes" id="UP001295740"/>
    </source>
</evidence>
<dbReference type="Proteomes" id="UP001295740">
    <property type="component" value="Unassembled WGS sequence"/>
</dbReference>
<dbReference type="Pfam" id="PF01565">
    <property type="entry name" value="FAD_binding_4"/>
    <property type="match status" value="1"/>
</dbReference>
<sequence>MTVSLQAMLGLLCLASPIVAQKLDAAAAACQFLDSSIGNGTVLPTDGRYRNLTEANWVQTAWALPTCIIQPITAEDLSEAVKHLVAEDVHFAVRSGGHSPVPLGANIDEGGVLIDMSNFNTVEYHANSSVAVVGSGLRWGEVYTQLDPYNVTVVGGRILDVGVGGLILGSGLSYLSDLYGLACDNVVNFEVVLADGSIVNANAGSNSDLWWSLKGGANNFGIVTRFTLTTYPIGNIWGGVKAYTLDALPALFDAMLEYQSVAEKDPYANLMLQAFPLNATLGVVLNMVYMKPEESPSAFEAFYDIETIADTTQIQSLTSFLASQQAPSLPRLDWFATSFKPDAGLYKTVAETLTSAPELSEIQNLTAGSIAIGWQPISTSAIEAGNARGGNALGLDCANQTWLVIDVGWWDEGDDDTANGATLSMIDKIEAASQGTGNYVDYIFMNDASVEQPVIEHYGPENLAKLRDVQRVHDPDLVFQKLVPGGFKIPV</sequence>
<dbReference type="GO" id="GO:0071949">
    <property type="term" value="F:FAD binding"/>
    <property type="evidence" value="ECO:0007669"/>
    <property type="project" value="InterPro"/>
</dbReference>
<keyword evidence="8" id="KW-1185">Reference proteome</keyword>
<keyword evidence="5" id="KW-0732">Signal</keyword>
<evidence type="ECO:0000313" key="7">
    <source>
        <dbReference type="EMBL" id="CAJ2510340.1"/>
    </source>
</evidence>
<dbReference type="InterPro" id="IPR016169">
    <property type="entry name" value="FAD-bd_PCMH_sub2"/>
</dbReference>
<accession>A0AAI8YMR9</accession>
<proteinExistence type="inferred from homology"/>
<organism evidence="7 8">
    <name type="scientific">Anthostomella pinea</name>
    <dbReference type="NCBI Taxonomy" id="933095"/>
    <lineage>
        <taxon>Eukaryota</taxon>
        <taxon>Fungi</taxon>
        <taxon>Dikarya</taxon>
        <taxon>Ascomycota</taxon>
        <taxon>Pezizomycotina</taxon>
        <taxon>Sordariomycetes</taxon>
        <taxon>Xylariomycetidae</taxon>
        <taxon>Xylariales</taxon>
        <taxon>Xylariaceae</taxon>
        <taxon>Anthostomella</taxon>
    </lineage>
</organism>
<dbReference type="PROSITE" id="PS51387">
    <property type="entry name" value="FAD_PCMH"/>
    <property type="match status" value="1"/>
</dbReference>
<feature type="signal peptide" evidence="5">
    <location>
        <begin position="1"/>
        <end position="20"/>
    </location>
</feature>
<keyword evidence="3" id="KW-0274">FAD</keyword>
<keyword evidence="4" id="KW-0560">Oxidoreductase</keyword>
<dbReference type="AlphaFoldDB" id="A0AAI8YMR9"/>
<reference evidence="7" key="1">
    <citation type="submission" date="2023-10" db="EMBL/GenBank/DDBJ databases">
        <authorList>
            <person name="Hackl T."/>
        </authorList>
    </citation>
    <scope>NUCLEOTIDE SEQUENCE</scope>
</reference>
<evidence type="ECO:0000256" key="3">
    <source>
        <dbReference type="ARBA" id="ARBA00022827"/>
    </source>
</evidence>
<feature type="chain" id="PRO_5042490809" evidence="5">
    <location>
        <begin position="21"/>
        <end position="491"/>
    </location>
</feature>
<dbReference type="InterPro" id="IPR050416">
    <property type="entry name" value="FAD-linked_Oxidoreductase"/>
</dbReference>
<evidence type="ECO:0000256" key="5">
    <source>
        <dbReference type="SAM" id="SignalP"/>
    </source>
</evidence>
<comment type="similarity">
    <text evidence="1">Belongs to the oxygen-dependent FAD-linked oxidoreductase family.</text>
</comment>